<dbReference type="PANTHER" id="PTHR11730">
    <property type="entry name" value="AMMONIUM TRANSPORTER"/>
    <property type="match status" value="1"/>
</dbReference>
<dbReference type="SUPFAM" id="SSF111352">
    <property type="entry name" value="Ammonium transporter"/>
    <property type="match status" value="1"/>
</dbReference>
<feature type="transmembrane region" description="Helical" evidence="8">
    <location>
        <begin position="121"/>
        <end position="139"/>
    </location>
</feature>
<accession>A0A4U0H3G2</accession>
<dbReference type="GO" id="GO:0008519">
    <property type="term" value="F:ammonium channel activity"/>
    <property type="evidence" value="ECO:0007669"/>
    <property type="project" value="InterPro"/>
</dbReference>
<feature type="transmembrane region" description="Helical" evidence="8">
    <location>
        <begin position="315"/>
        <end position="336"/>
    </location>
</feature>
<dbReference type="InterPro" id="IPR024041">
    <property type="entry name" value="NH4_transpt_AmtB-like_dom"/>
</dbReference>
<dbReference type="InterPro" id="IPR018047">
    <property type="entry name" value="Ammonium_transpt_CS"/>
</dbReference>
<dbReference type="OrthoDB" id="9814202at2"/>
<dbReference type="InterPro" id="IPR029020">
    <property type="entry name" value="Ammonium/urea_transptr"/>
</dbReference>
<name>A0A4U0H3G2_9SPHI</name>
<keyword evidence="11" id="KW-1185">Reference proteome</keyword>
<evidence type="ECO:0000256" key="4">
    <source>
        <dbReference type="ARBA" id="ARBA00022692"/>
    </source>
</evidence>
<sequence>MMLATALVFIMHLGFASVEAGFTQSKNTVNILFKNTLTPVLGIVTYALLGFALMYPGEFNGILGFSMDSWDTIWFNSGSADVSEGYADGGYTFWTDFLYQAMFAATAATIVSGAVAERIKLGAYLTFTLFYVGIVYPIIGSWKWGGGFLDELGFVDFAGSTIVHSVGGWGALVGIWLLGPRIGKYNNGSTSEISGSSVPLATIGVFLLWLGWFGFNGGSVLSADPGLTSLVLVTTTLGACGGAIGGHFTSMIVMKRIDFGMVLNGILAGLVGVTAGADIITPFEALFIGGVAGVLVVFSVLLLDKLKLDDCVGAVSVHLTCGIWGTLATGIFGEGASFMSQLYGVLACGAAAIVGSFIIFYILKVTMGLRVSEEAEKHGLDSEEHGIRGYTILIED</sequence>
<evidence type="ECO:0000313" key="11">
    <source>
        <dbReference type="Proteomes" id="UP000309872"/>
    </source>
</evidence>
<comment type="caution">
    <text evidence="8">Lacks conserved residue(s) required for the propagation of feature annotation.</text>
</comment>
<comment type="subcellular location">
    <subcellularLocation>
        <location evidence="8">Cell membrane</location>
        <topology evidence="8">Multi-pass membrane protein</topology>
    </subcellularLocation>
    <subcellularLocation>
        <location evidence="1">Membrane</location>
        <topology evidence="1">Multi-pass membrane protein</topology>
    </subcellularLocation>
</comment>
<feature type="domain" description="Ammonium transporter AmtB-like" evidence="9">
    <location>
        <begin position="1"/>
        <end position="390"/>
    </location>
</feature>
<dbReference type="AlphaFoldDB" id="A0A4U0H3G2"/>
<evidence type="ECO:0000256" key="2">
    <source>
        <dbReference type="ARBA" id="ARBA00005887"/>
    </source>
</evidence>
<evidence type="ECO:0000256" key="7">
    <source>
        <dbReference type="ARBA" id="ARBA00023177"/>
    </source>
</evidence>
<dbReference type="Proteomes" id="UP000309872">
    <property type="component" value="Unassembled WGS sequence"/>
</dbReference>
<dbReference type="Gene3D" id="1.10.3430.10">
    <property type="entry name" value="Ammonium transporter AmtB like domains"/>
    <property type="match status" value="1"/>
</dbReference>
<dbReference type="NCBIfam" id="TIGR00836">
    <property type="entry name" value="amt"/>
    <property type="match status" value="1"/>
</dbReference>
<comment type="similarity">
    <text evidence="2 8">Belongs to the ammonia transporter channel (TC 1.A.11.2) family.</text>
</comment>
<comment type="caution">
    <text evidence="10">The sequence shown here is derived from an EMBL/GenBank/DDBJ whole genome shotgun (WGS) entry which is preliminary data.</text>
</comment>
<dbReference type="GO" id="GO:0097272">
    <property type="term" value="P:ammonium homeostasis"/>
    <property type="evidence" value="ECO:0007669"/>
    <property type="project" value="TreeGrafter"/>
</dbReference>
<reference evidence="10 11" key="1">
    <citation type="submission" date="2019-04" db="EMBL/GenBank/DDBJ databases">
        <title>Sphingobacterium olei sp. nov., isolated from oil-contaminated soil.</title>
        <authorList>
            <person name="Liu B."/>
        </authorList>
    </citation>
    <scope>NUCLEOTIDE SEQUENCE [LARGE SCALE GENOMIC DNA]</scope>
    <source>
        <strain evidence="10 11">Y3L14</strain>
    </source>
</reference>
<feature type="transmembrane region" description="Helical" evidence="8">
    <location>
        <begin position="198"/>
        <end position="215"/>
    </location>
</feature>
<keyword evidence="3 8" id="KW-0813">Transport</keyword>
<dbReference type="GO" id="GO:0005886">
    <property type="term" value="C:plasma membrane"/>
    <property type="evidence" value="ECO:0007669"/>
    <property type="project" value="UniProtKB-SubCell"/>
</dbReference>
<feature type="transmembrane region" description="Helical" evidence="8">
    <location>
        <begin position="36"/>
        <end position="55"/>
    </location>
</feature>
<evidence type="ECO:0000256" key="3">
    <source>
        <dbReference type="ARBA" id="ARBA00022448"/>
    </source>
</evidence>
<keyword evidence="7 8" id="KW-0924">Ammonia transport</keyword>
<dbReference type="Pfam" id="PF00909">
    <property type="entry name" value="Ammonium_transp"/>
    <property type="match status" value="1"/>
</dbReference>
<feature type="transmembrane region" description="Helical" evidence="8">
    <location>
        <begin position="342"/>
        <end position="363"/>
    </location>
</feature>
<evidence type="ECO:0000313" key="10">
    <source>
        <dbReference type="EMBL" id="TJY66066.1"/>
    </source>
</evidence>
<keyword evidence="4 8" id="KW-0812">Transmembrane</keyword>
<organism evidence="10 11">
    <name type="scientific">Sphingobacterium alkalisoli</name>
    <dbReference type="NCBI Taxonomy" id="1874115"/>
    <lineage>
        <taxon>Bacteria</taxon>
        <taxon>Pseudomonadati</taxon>
        <taxon>Bacteroidota</taxon>
        <taxon>Sphingobacteriia</taxon>
        <taxon>Sphingobacteriales</taxon>
        <taxon>Sphingobacteriaceae</taxon>
        <taxon>Sphingobacterium</taxon>
    </lineage>
</organism>
<evidence type="ECO:0000256" key="6">
    <source>
        <dbReference type="ARBA" id="ARBA00023136"/>
    </source>
</evidence>
<dbReference type="PANTHER" id="PTHR11730:SF62">
    <property type="entry name" value="AMMONIUM TRANSPORTER SLL1017-RELATED"/>
    <property type="match status" value="1"/>
</dbReference>
<evidence type="ECO:0000256" key="8">
    <source>
        <dbReference type="RuleBase" id="RU362002"/>
    </source>
</evidence>
<dbReference type="InterPro" id="IPR001905">
    <property type="entry name" value="Ammonium_transpt"/>
</dbReference>
<feature type="transmembrane region" description="Helical" evidence="8">
    <location>
        <begin position="286"/>
        <end position="303"/>
    </location>
</feature>
<evidence type="ECO:0000256" key="5">
    <source>
        <dbReference type="ARBA" id="ARBA00022989"/>
    </source>
</evidence>
<feature type="transmembrane region" description="Helical" evidence="8">
    <location>
        <begin position="261"/>
        <end position="280"/>
    </location>
</feature>
<evidence type="ECO:0000259" key="9">
    <source>
        <dbReference type="Pfam" id="PF00909"/>
    </source>
</evidence>
<evidence type="ECO:0000256" key="1">
    <source>
        <dbReference type="ARBA" id="ARBA00004141"/>
    </source>
</evidence>
<dbReference type="EMBL" id="SUKA01000003">
    <property type="protein sequence ID" value="TJY66066.1"/>
    <property type="molecule type" value="Genomic_DNA"/>
</dbReference>
<dbReference type="PROSITE" id="PS01219">
    <property type="entry name" value="AMMONIUM_TRANSP"/>
    <property type="match status" value="1"/>
</dbReference>
<keyword evidence="6 8" id="KW-0472">Membrane</keyword>
<feature type="transmembrane region" description="Helical" evidence="8">
    <location>
        <begin position="227"/>
        <end position="249"/>
    </location>
</feature>
<gene>
    <name evidence="10" type="primary">amt</name>
    <name evidence="10" type="ORF">FAZ19_10960</name>
</gene>
<keyword evidence="5 8" id="KW-1133">Transmembrane helix</keyword>
<feature type="transmembrane region" description="Helical" evidence="8">
    <location>
        <begin position="159"/>
        <end position="178"/>
    </location>
</feature>
<protein>
    <recommendedName>
        <fullName evidence="8">Ammonium transporter</fullName>
    </recommendedName>
</protein>
<proteinExistence type="inferred from homology"/>